<evidence type="ECO:0000256" key="10">
    <source>
        <dbReference type="ARBA" id="ARBA00066687"/>
    </source>
</evidence>
<dbReference type="PIRSF" id="PIRSF000114">
    <property type="entry name" value="Glycerol-3-P_dh"/>
    <property type="match status" value="1"/>
</dbReference>
<dbReference type="GO" id="GO:0008654">
    <property type="term" value="P:phospholipid biosynthetic process"/>
    <property type="evidence" value="ECO:0007669"/>
    <property type="project" value="UniProtKB-KW"/>
</dbReference>
<dbReference type="InterPro" id="IPR013328">
    <property type="entry name" value="6PGD_dom2"/>
</dbReference>
<evidence type="ECO:0000256" key="16">
    <source>
        <dbReference type="PIRSR" id="PIRSR000114-3"/>
    </source>
</evidence>
<feature type="binding site" evidence="16">
    <location>
        <begin position="9"/>
        <end position="14"/>
    </location>
    <ligand>
        <name>NAD(+)</name>
        <dbReference type="ChEBI" id="CHEBI:57540"/>
    </ligand>
</feature>
<keyword evidence="4 13" id="KW-0560">Oxidoreductase</keyword>
<dbReference type="GO" id="GO:0006650">
    <property type="term" value="P:glycerophospholipid metabolic process"/>
    <property type="evidence" value="ECO:0007669"/>
    <property type="project" value="UniProtKB-UniRule"/>
</dbReference>
<gene>
    <name evidence="13" type="primary">gpsA</name>
    <name evidence="20" type="ORF">C8D98_2457</name>
</gene>
<evidence type="ECO:0000256" key="4">
    <source>
        <dbReference type="ARBA" id="ARBA00023002"/>
    </source>
</evidence>
<keyword evidence="8 13" id="KW-1208">Phospholipid metabolism</keyword>
<evidence type="ECO:0000313" key="20">
    <source>
        <dbReference type="EMBL" id="TCK59523.1"/>
    </source>
</evidence>
<dbReference type="NCBIfam" id="NF000940">
    <property type="entry name" value="PRK00094.1-2"/>
    <property type="match status" value="1"/>
</dbReference>
<evidence type="ECO:0000256" key="7">
    <source>
        <dbReference type="ARBA" id="ARBA00023209"/>
    </source>
</evidence>
<feature type="binding site" evidence="13">
    <location>
        <position position="106"/>
    </location>
    <ligand>
        <name>sn-glycerol 3-phosphate</name>
        <dbReference type="ChEBI" id="CHEBI:57597"/>
    </ligand>
</feature>
<feature type="binding site" evidence="15">
    <location>
        <position position="106"/>
    </location>
    <ligand>
        <name>substrate</name>
    </ligand>
</feature>
<feature type="binding site" evidence="13">
    <location>
        <position position="137"/>
    </location>
    <ligand>
        <name>NADPH</name>
        <dbReference type="ChEBI" id="CHEBI:57783"/>
    </ligand>
</feature>
<dbReference type="InterPro" id="IPR006109">
    <property type="entry name" value="G3P_DH_NAD-dep_C"/>
</dbReference>
<keyword evidence="13" id="KW-0963">Cytoplasm</keyword>
<evidence type="ECO:0000256" key="2">
    <source>
        <dbReference type="ARBA" id="ARBA00022516"/>
    </source>
</evidence>
<dbReference type="AlphaFoldDB" id="A0A4R1K6W8"/>
<keyword evidence="6 13" id="KW-0443">Lipid metabolism</keyword>
<dbReference type="Proteomes" id="UP000294614">
    <property type="component" value="Unassembled WGS sequence"/>
</dbReference>
<evidence type="ECO:0000256" key="8">
    <source>
        <dbReference type="ARBA" id="ARBA00023264"/>
    </source>
</evidence>
<accession>A0A4R1K6W8</accession>
<comment type="caution">
    <text evidence="13">Lacks conserved residue(s) required for the propagation of feature annotation.</text>
</comment>
<keyword evidence="5 13" id="KW-0520">NAD</keyword>
<feature type="domain" description="Glycerol-3-phosphate dehydrogenase NAD-dependent N-terminal" evidence="18">
    <location>
        <begin position="5"/>
        <end position="157"/>
    </location>
</feature>
<dbReference type="Gene3D" id="3.40.50.720">
    <property type="entry name" value="NAD(P)-binding Rossmann-like Domain"/>
    <property type="match status" value="1"/>
</dbReference>
<evidence type="ECO:0000256" key="3">
    <source>
        <dbReference type="ARBA" id="ARBA00022857"/>
    </source>
</evidence>
<dbReference type="PROSITE" id="PS00957">
    <property type="entry name" value="NAD_G3PDH"/>
    <property type="match status" value="1"/>
</dbReference>
<dbReference type="RefSeq" id="WP_132874430.1">
    <property type="nucleotide sequence ID" value="NZ_SMGG01000006.1"/>
</dbReference>
<dbReference type="GO" id="GO:0051287">
    <property type="term" value="F:NAD binding"/>
    <property type="evidence" value="ECO:0007669"/>
    <property type="project" value="InterPro"/>
</dbReference>
<name>A0A4R1K6W8_9BACT</name>
<keyword evidence="3 13" id="KW-0521">NADP</keyword>
<feature type="binding site" evidence="16">
    <location>
        <position position="84"/>
    </location>
    <ligand>
        <name>NAD(+)</name>
        <dbReference type="ChEBI" id="CHEBI:57540"/>
    </ligand>
</feature>
<dbReference type="GO" id="GO:0005975">
    <property type="term" value="P:carbohydrate metabolic process"/>
    <property type="evidence" value="ECO:0007669"/>
    <property type="project" value="InterPro"/>
</dbReference>
<dbReference type="SUPFAM" id="SSF48179">
    <property type="entry name" value="6-phosphogluconate dehydrogenase C-terminal domain-like"/>
    <property type="match status" value="1"/>
</dbReference>
<feature type="binding site" evidence="13">
    <location>
        <position position="188"/>
    </location>
    <ligand>
        <name>sn-glycerol 3-phosphate</name>
        <dbReference type="ChEBI" id="CHEBI:57597"/>
    </ligand>
</feature>
<feature type="binding site" evidence="13">
    <location>
        <position position="135"/>
    </location>
    <ligand>
        <name>sn-glycerol 3-phosphate</name>
        <dbReference type="ChEBI" id="CHEBI:57597"/>
    </ligand>
</feature>
<dbReference type="OrthoDB" id="9812273at2"/>
<dbReference type="PRINTS" id="PR00077">
    <property type="entry name" value="GPDHDRGNASE"/>
</dbReference>
<feature type="domain" description="Glycerol-3-phosphate dehydrogenase NAD-dependent C-terminal" evidence="19">
    <location>
        <begin position="177"/>
        <end position="317"/>
    </location>
</feature>
<comment type="similarity">
    <text evidence="1 13 17">Belongs to the NAD-dependent glycerol-3-phosphate dehydrogenase family.</text>
</comment>
<comment type="catalytic activity">
    <reaction evidence="13">
        <text>sn-glycerol 3-phosphate + NAD(+) = dihydroxyacetone phosphate + NADH + H(+)</text>
        <dbReference type="Rhea" id="RHEA:11092"/>
        <dbReference type="ChEBI" id="CHEBI:15378"/>
        <dbReference type="ChEBI" id="CHEBI:57540"/>
        <dbReference type="ChEBI" id="CHEBI:57597"/>
        <dbReference type="ChEBI" id="CHEBI:57642"/>
        <dbReference type="ChEBI" id="CHEBI:57945"/>
        <dbReference type="EC" id="1.1.1.94"/>
    </reaction>
</comment>
<proteinExistence type="inferred from homology"/>
<dbReference type="EC" id="1.1.1.94" evidence="10 13"/>
<dbReference type="FunFam" id="3.40.50.720:FF:000019">
    <property type="entry name" value="Glycerol-3-phosphate dehydrogenase [NAD(P)+]"/>
    <property type="match status" value="1"/>
</dbReference>
<dbReference type="Pfam" id="PF01210">
    <property type="entry name" value="NAD_Gly3P_dh_N"/>
    <property type="match status" value="1"/>
</dbReference>
<comment type="subcellular location">
    <subcellularLocation>
        <location evidence="13">Cytoplasm</location>
    </subcellularLocation>
</comment>
<feature type="binding site" evidence="16">
    <location>
        <position position="137"/>
    </location>
    <ligand>
        <name>NAD(+)</name>
        <dbReference type="ChEBI" id="CHEBI:57540"/>
    </ligand>
</feature>
<keyword evidence="13" id="KW-0547">Nucleotide-binding</keyword>
<dbReference type="GO" id="GO:0141153">
    <property type="term" value="F:glycerol-3-phosphate dehydrogenase (NADP+) activity"/>
    <property type="evidence" value="ECO:0007669"/>
    <property type="project" value="RHEA"/>
</dbReference>
<evidence type="ECO:0000256" key="11">
    <source>
        <dbReference type="ARBA" id="ARBA00069372"/>
    </source>
</evidence>
<evidence type="ECO:0000256" key="13">
    <source>
        <dbReference type="HAMAP-Rule" id="MF_00394"/>
    </source>
</evidence>
<evidence type="ECO:0000256" key="6">
    <source>
        <dbReference type="ARBA" id="ARBA00023098"/>
    </source>
</evidence>
<evidence type="ECO:0000256" key="5">
    <source>
        <dbReference type="ARBA" id="ARBA00023027"/>
    </source>
</evidence>
<feature type="binding site" evidence="13">
    <location>
        <position position="13"/>
    </location>
    <ligand>
        <name>NADPH</name>
        <dbReference type="ChEBI" id="CHEBI:57783"/>
    </ligand>
</feature>
<evidence type="ECO:0000256" key="15">
    <source>
        <dbReference type="PIRSR" id="PIRSR000114-2"/>
    </source>
</evidence>
<dbReference type="FunFam" id="1.10.1040.10:FF:000001">
    <property type="entry name" value="Glycerol-3-phosphate dehydrogenase [NAD(P)+]"/>
    <property type="match status" value="1"/>
</dbReference>
<dbReference type="GO" id="GO:0141152">
    <property type="term" value="F:glycerol-3-phosphate dehydrogenase (NAD+) activity"/>
    <property type="evidence" value="ECO:0007669"/>
    <property type="project" value="RHEA"/>
</dbReference>
<feature type="binding site" evidence="13">
    <location>
        <position position="253"/>
    </location>
    <ligand>
        <name>sn-glycerol 3-phosphate</name>
        <dbReference type="ChEBI" id="CHEBI:57597"/>
    </ligand>
</feature>
<dbReference type="SUPFAM" id="SSF51735">
    <property type="entry name" value="NAD(P)-binding Rossmann-fold domains"/>
    <property type="match status" value="1"/>
</dbReference>
<feature type="binding site" evidence="13">
    <location>
        <position position="251"/>
    </location>
    <ligand>
        <name>sn-glycerol 3-phosphate</name>
        <dbReference type="ChEBI" id="CHEBI:57597"/>
    </ligand>
</feature>
<comment type="caution">
    <text evidence="20">The sequence shown here is derived from an EMBL/GenBank/DDBJ whole genome shotgun (WGS) entry which is preliminary data.</text>
</comment>
<feature type="binding site" evidence="13">
    <location>
        <position position="252"/>
    </location>
    <ligand>
        <name>sn-glycerol 3-phosphate</name>
        <dbReference type="ChEBI" id="CHEBI:57597"/>
    </ligand>
</feature>
<feature type="binding site" evidence="13">
    <location>
        <position position="278"/>
    </location>
    <ligand>
        <name>NADPH</name>
        <dbReference type="ChEBI" id="CHEBI:57783"/>
    </ligand>
</feature>
<sequence>MQGKTAVIGAGNWGTALAALAAESSERVVIYALEDEVVKSINESNENTLYMKGIKLPENIGSKHFSEIANIDCDHIIWTVPTQFSGRVAKQYASAFSGKSILIATKGIEIDTGDLVVHILEREFDGKFSVLSGPSFAKEVAGRMPTAVSIAAADEEEAKWWQNLLSNNYFRCYYCDDMIGVEVGGAIKNVMAIATGISDGLGFGHNARAGLITRGLTEMARLGIALGGKAETFMGLSGMGDLVLTCTGDLSRNRQAGLKIASGMTLAEVTASTNNVAEGVYTTKAAYLLAKRLGVDTPIINEVYEILYNNKKPLDSVKDLMSRRLTSERI</sequence>
<evidence type="ECO:0000256" key="17">
    <source>
        <dbReference type="RuleBase" id="RU000437"/>
    </source>
</evidence>
<feature type="binding site" evidence="15">
    <location>
        <begin position="252"/>
        <end position="253"/>
    </location>
    <ligand>
        <name>substrate</name>
    </ligand>
</feature>
<dbReference type="Pfam" id="PF07479">
    <property type="entry name" value="NAD_Gly3P_dh_C"/>
    <property type="match status" value="1"/>
</dbReference>
<feature type="binding site" evidence="13">
    <location>
        <position position="241"/>
    </location>
    <ligand>
        <name>sn-glycerol 3-phosphate</name>
        <dbReference type="ChEBI" id="CHEBI:57597"/>
    </ligand>
</feature>
<feature type="binding site" evidence="13">
    <location>
        <position position="106"/>
    </location>
    <ligand>
        <name>NADPH</name>
        <dbReference type="ChEBI" id="CHEBI:57783"/>
    </ligand>
</feature>
<dbReference type="PANTHER" id="PTHR11728:SF1">
    <property type="entry name" value="GLYCEROL-3-PHOSPHATE DEHYDROGENASE [NAD(+)] 2, CHLOROPLASTIC"/>
    <property type="match status" value="1"/>
</dbReference>
<comment type="pathway">
    <text evidence="13">Membrane lipid metabolism; glycerophospholipid metabolism.</text>
</comment>
<dbReference type="Gene3D" id="1.10.1040.10">
    <property type="entry name" value="N-(1-d-carboxylethyl)-l-norvaline Dehydrogenase, domain 2"/>
    <property type="match status" value="1"/>
</dbReference>
<keyword evidence="2 13" id="KW-0444">Lipid biosynthesis</keyword>
<dbReference type="EMBL" id="SMGG01000006">
    <property type="protein sequence ID" value="TCK59523.1"/>
    <property type="molecule type" value="Genomic_DNA"/>
</dbReference>
<dbReference type="GO" id="GO:0046168">
    <property type="term" value="P:glycerol-3-phosphate catabolic process"/>
    <property type="evidence" value="ECO:0007669"/>
    <property type="project" value="InterPro"/>
</dbReference>
<keyword evidence="21" id="KW-1185">Reference proteome</keyword>
<feature type="binding site" evidence="13">
    <location>
        <position position="133"/>
    </location>
    <ligand>
        <name>sn-glycerol 3-phosphate</name>
        <dbReference type="ChEBI" id="CHEBI:57597"/>
    </ligand>
</feature>
<feature type="binding site" evidence="13">
    <location>
        <position position="252"/>
    </location>
    <ligand>
        <name>NADPH</name>
        <dbReference type="ChEBI" id="CHEBI:57783"/>
    </ligand>
</feature>
<keyword evidence="7 13" id="KW-0594">Phospholipid biosynthesis</keyword>
<protein>
    <recommendedName>
        <fullName evidence="11 13">Glycerol-3-phosphate dehydrogenase [NAD(P)+]</fullName>
        <ecNumber evidence="10 13">1.1.1.94</ecNumber>
    </recommendedName>
    <alternativeName>
        <fullName evidence="13">NAD(P)(+)-dependent glycerol-3-phosphate dehydrogenase</fullName>
    </alternativeName>
    <alternativeName>
        <fullName evidence="12 13">NAD(P)H-dependent dihydroxyacetone-phosphate reductase</fullName>
    </alternativeName>
</protein>
<feature type="binding site" evidence="16">
    <location>
        <position position="252"/>
    </location>
    <ligand>
        <name>NAD(+)</name>
        <dbReference type="ChEBI" id="CHEBI:57540"/>
    </ligand>
</feature>
<evidence type="ECO:0000259" key="19">
    <source>
        <dbReference type="Pfam" id="PF07479"/>
    </source>
</evidence>
<dbReference type="InterPro" id="IPR006168">
    <property type="entry name" value="G3P_DH_NAD-dep"/>
</dbReference>
<dbReference type="InterPro" id="IPR036291">
    <property type="entry name" value="NAD(P)-bd_dom_sf"/>
</dbReference>
<evidence type="ECO:0000256" key="14">
    <source>
        <dbReference type="PIRSR" id="PIRSR000114-1"/>
    </source>
</evidence>
<evidence type="ECO:0000313" key="21">
    <source>
        <dbReference type="Proteomes" id="UP000294614"/>
    </source>
</evidence>
<evidence type="ECO:0000256" key="1">
    <source>
        <dbReference type="ARBA" id="ARBA00011009"/>
    </source>
</evidence>
<feature type="binding site" evidence="13">
    <location>
        <position position="276"/>
    </location>
    <ligand>
        <name>NADPH</name>
        <dbReference type="ChEBI" id="CHEBI:57783"/>
    </ligand>
</feature>
<feature type="binding site" evidence="13">
    <location>
        <position position="50"/>
    </location>
    <ligand>
        <name>NADPH</name>
        <dbReference type="ChEBI" id="CHEBI:57783"/>
    </ligand>
</feature>
<organism evidence="20 21">
    <name type="scientific">Seleniivibrio woodruffii</name>
    <dbReference type="NCBI Taxonomy" id="1078050"/>
    <lineage>
        <taxon>Bacteria</taxon>
        <taxon>Pseudomonadati</taxon>
        <taxon>Deferribacterota</taxon>
        <taxon>Deferribacteres</taxon>
        <taxon>Deferribacterales</taxon>
        <taxon>Geovibrionaceae</taxon>
        <taxon>Seleniivibrio</taxon>
    </lineage>
</organism>
<evidence type="ECO:0000256" key="12">
    <source>
        <dbReference type="ARBA" id="ARBA00080511"/>
    </source>
</evidence>
<dbReference type="NCBIfam" id="NF000942">
    <property type="entry name" value="PRK00094.1-4"/>
    <property type="match status" value="1"/>
</dbReference>
<dbReference type="GO" id="GO:0046167">
    <property type="term" value="P:glycerol-3-phosphate biosynthetic process"/>
    <property type="evidence" value="ECO:0007669"/>
    <property type="project" value="UniProtKB-UniRule"/>
</dbReference>
<reference evidence="20 21" key="1">
    <citation type="submission" date="2019-03" db="EMBL/GenBank/DDBJ databases">
        <title>Genomic Encyclopedia of Type Strains, Phase IV (KMG-IV): sequencing the most valuable type-strain genomes for metagenomic binning, comparative biology and taxonomic classification.</title>
        <authorList>
            <person name="Goeker M."/>
        </authorList>
    </citation>
    <scope>NUCLEOTIDE SEQUENCE [LARGE SCALE GENOMIC DNA]</scope>
    <source>
        <strain evidence="20 21">DSM 24984</strain>
    </source>
</reference>
<dbReference type="PANTHER" id="PTHR11728">
    <property type="entry name" value="GLYCEROL-3-PHOSPHATE DEHYDROGENASE"/>
    <property type="match status" value="1"/>
</dbReference>
<evidence type="ECO:0000256" key="9">
    <source>
        <dbReference type="ARBA" id="ARBA00052716"/>
    </source>
</evidence>
<dbReference type="HAMAP" id="MF_00394">
    <property type="entry name" value="NAD_Glyc3P_dehydrog"/>
    <property type="match status" value="1"/>
</dbReference>
<dbReference type="GO" id="GO:0005829">
    <property type="term" value="C:cytosol"/>
    <property type="evidence" value="ECO:0007669"/>
    <property type="project" value="TreeGrafter"/>
</dbReference>
<dbReference type="UniPathway" id="UPA00940"/>
<comment type="function">
    <text evidence="13">Catalyzes the reduction of the glycolytic intermediate dihydroxyacetone phosphate (DHAP) to sn-glycerol 3-phosphate (G3P), the key precursor for phospholipid synthesis.</text>
</comment>
<evidence type="ECO:0000259" key="18">
    <source>
        <dbReference type="Pfam" id="PF01210"/>
    </source>
</evidence>
<feature type="active site" description="Proton acceptor" evidence="13 14">
    <location>
        <position position="188"/>
    </location>
</feature>
<dbReference type="InterPro" id="IPR011128">
    <property type="entry name" value="G3P_DH_NAD-dep_N"/>
</dbReference>
<dbReference type="InterPro" id="IPR008927">
    <property type="entry name" value="6-PGluconate_DH-like_C_sf"/>
</dbReference>
<comment type="catalytic activity">
    <reaction evidence="9">
        <text>sn-glycerol 3-phosphate + NADP(+) = dihydroxyacetone phosphate + NADPH + H(+)</text>
        <dbReference type="Rhea" id="RHEA:11096"/>
        <dbReference type="ChEBI" id="CHEBI:15378"/>
        <dbReference type="ChEBI" id="CHEBI:57597"/>
        <dbReference type="ChEBI" id="CHEBI:57642"/>
        <dbReference type="ChEBI" id="CHEBI:57783"/>
        <dbReference type="ChEBI" id="CHEBI:58349"/>
        <dbReference type="EC" id="1.1.1.94"/>
    </reaction>
    <physiologicalReaction direction="right-to-left" evidence="9">
        <dbReference type="Rhea" id="RHEA:11098"/>
    </physiologicalReaction>
</comment>